<protein>
    <submittedName>
        <fullName evidence="1">OsmC family protein</fullName>
        <ecNumber evidence="1">1.11.1.-</ecNumber>
    </submittedName>
</protein>
<dbReference type="PANTHER" id="PTHR42830">
    <property type="entry name" value="OSMOTICALLY INDUCIBLE FAMILY PROTEIN"/>
    <property type="match status" value="1"/>
</dbReference>
<dbReference type="InterPro" id="IPR036102">
    <property type="entry name" value="OsmC/Ohrsf"/>
</dbReference>
<dbReference type="PANTHER" id="PTHR42830:SF2">
    <property type="entry name" value="OSMC_OHR FAMILY PROTEIN"/>
    <property type="match status" value="1"/>
</dbReference>
<evidence type="ECO:0000313" key="1">
    <source>
        <dbReference type="EMBL" id="MDP1521476.1"/>
    </source>
</evidence>
<dbReference type="SUPFAM" id="SSF82784">
    <property type="entry name" value="OsmC-like"/>
    <property type="match status" value="1"/>
</dbReference>
<dbReference type="GO" id="GO:0004601">
    <property type="term" value="F:peroxidase activity"/>
    <property type="evidence" value="ECO:0007669"/>
    <property type="project" value="UniProtKB-KW"/>
</dbReference>
<keyword evidence="1" id="KW-0575">Peroxidase</keyword>
<accession>A0AAW8B6Z6</accession>
<evidence type="ECO:0000313" key="2">
    <source>
        <dbReference type="Proteomes" id="UP001178354"/>
    </source>
</evidence>
<gene>
    <name evidence="1" type="ORF">Q8A57_10895</name>
</gene>
<keyword evidence="2" id="KW-1185">Reference proteome</keyword>
<dbReference type="EMBL" id="JAUUUU010000007">
    <property type="protein sequence ID" value="MDP1521476.1"/>
    <property type="molecule type" value="Genomic_DNA"/>
</dbReference>
<dbReference type="InterPro" id="IPR052707">
    <property type="entry name" value="OsmC_Ohr_Peroxiredoxin"/>
</dbReference>
<keyword evidence="1" id="KW-0560">Oxidoreductase</keyword>
<dbReference type="AlphaFoldDB" id="A0AAW8B6Z6"/>
<dbReference type="Proteomes" id="UP001178354">
    <property type="component" value="Unassembled WGS sequence"/>
</dbReference>
<dbReference type="InterPro" id="IPR003718">
    <property type="entry name" value="OsmC/Ohr_fam"/>
</dbReference>
<name>A0AAW8B6Z6_9GAMM</name>
<sequence>MKPLPHAYSASAFGTPNSHMVSTLQNGCTLEVAPPENFDGPGDTWTPEEMLLASVANCLALTFKAIAKAGRLEWQEIHCHSEGVLDKVERHVKFSRIETTARLVITSEADRSKAQQLLEKTEANCFVSNSLDCDKQFHFEIETAD</sequence>
<reference evidence="1" key="2">
    <citation type="submission" date="2023-08" db="EMBL/GenBank/DDBJ databases">
        <authorList>
            <person name="Luo J."/>
        </authorList>
    </citation>
    <scope>NUCLEOTIDE SEQUENCE</scope>
    <source>
        <strain evidence="1">DSM 25064</strain>
    </source>
</reference>
<dbReference type="InterPro" id="IPR015946">
    <property type="entry name" value="KH_dom-like_a/b"/>
</dbReference>
<dbReference type="Gene3D" id="3.30.300.20">
    <property type="match status" value="1"/>
</dbReference>
<comment type="caution">
    <text evidence="1">The sequence shown here is derived from an EMBL/GenBank/DDBJ whole genome shotgun (WGS) entry which is preliminary data.</text>
</comment>
<organism evidence="1 2">
    <name type="scientific">Porticoccus litoralis</name>
    <dbReference type="NCBI Taxonomy" id="434086"/>
    <lineage>
        <taxon>Bacteria</taxon>
        <taxon>Pseudomonadati</taxon>
        <taxon>Pseudomonadota</taxon>
        <taxon>Gammaproteobacteria</taxon>
        <taxon>Cellvibrionales</taxon>
        <taxon>Porticoccaceae</taxon>
        <taxon>Porticoccus</taxon>
    </lineage>
</organism>
<dbReference type="EC" id="1.11.1.-" evidence="1"/>
<proteinExistence type="predicted"/>
<reference evidence="1" key="1">
    <citation type="journal article" date="2010" name="Int. J. Syst. Evol. Microbiol.">
        <title>Porticoccus litoralis gen. nov., sp. nov., a gammaproteobacterium isolated from the Yellow Sea.</title>
        <authorList>
            <person name="Oh H.M."/>
            <person name="Kim H."/>
            <person name="Kim K.M."/>
            <person name="Min G.S."/>
            <person name="Cho J.C."/>
        </authorList>
    </citation>
    <scope>NUCLEOTIDE SEQUENCE</scope>
    <source>
        <strain evidence="1">DSM 25064</strain>
    </source>
</reference>
<dbReference type="RefSeq" id="WP_305171140.1">
    <property type="nucleotide sequence ID" value="NZ_JAUUUU010000007.1"/>
</dbReference>
<dbReference type="Pfam" id="PF02566">
    <property type="entry name" value="OsmC"/>
    <property type="match status" value="1"/>
</dbReference>